<proteinExistence type="predicted"/>
<evidence type="ECO:0000313" key="2">
    <source>
        <dbReference type="Proteomes" id="UP000287188"/>
    </source>
</evidence>
<dbReference type="EMBL" id="BIFS01000001">
    <property type="protein sequence ID" value="GCE19004.1"/>
    <property type="molecule type" value="Genomic_DNA"/>
</dbReference>
<keyword evidence="2" id="KW-1185">Reference proteome</keyword>
<evidence type="ECO:0000313" key="1">
    <source>
        <dbReference type="EMBL" id="GCE19004.1"/>
    </source>
</evidence>
<organism evidence="1 2">
    <name type="scientific">Dictyobacter kobayashii</name>
    <dbReference type="NCBI Taxonomy" id="2014872"/>
    <lineage>
        <taxon>Bacteria</taxon>
        <taxon>Bacillati</taxon>
        <taxon>Chloroflexota</taxon>
        <taxon>Ktedonobacteria</taxon>
        <taxon>Ktedonobacterales</taxon>
        <taxon>Dictyobacteraceae</taxon>
        <taxon>Dictyobacter</taxon>
    </lineage>
</organism>
<name>A0A402AIX3_9CHLR</name>
<accession>A0A402AIX3</accession>
<dbReference type="Proteomes" id="UP000287188">
    <property type="component" value="Unassembled WGS sequence"/>
</dbReference>
<reference evidence="2" key="1">
    <citation type="submission" date="2018-12" db="EMBL/GenBank/DDBJ databases">
        <title>Tengunoibacter tsumagoiensis gen. nov., sp. nov., Dictyobacter kobayashii sp. nov., D. alpinus sp. nov., and D. joshuensis sp. nov. and description of Dictyobacteraceae fam. nov. within the order Ktedonobacterales isolated from Tengu-no-mugimeshi.</title>
        <authorList>
            <person name="Wang C.M."/>
            <person name="Zheng Y."/>
            <person name="Sakai Y."/>
            <person name="Toyoda A."/>
            <person name="Minakuchi Y."/>
            <person name="Abe K."/>
            <person name="Yokota A."/>
            <person name="Yabe S."/>
        </authorList>
    </citation>
    <scope>NUCLEOTIDE SEQUENCE [LARGE SCALE GENOMIC DNA]</scope>
    <source>
        <strain evidence="2">Uno11</strain>
    </source>
</reference>
<gene>
    <name evidence="1" type="ORF">KDK_28040</name>
</gene>
<dbReference type="AlphaFoldDB" id="A0A402AIX3"/>
<sequence>MIRSYAKIQLIATENGLLKKGPFRQQLMPWNEVRLFAIDSVSIERNGNPLFVSRHTHAPTFFELSSEKDILCWQWLRPPRWYELAMARPVMGYQVYEQQMQALLSIIVAKTGQPLYDLR</sequence>
<protein>
    <submittedName>
        <fullName evidence="1">Uncharacterized protein</fullName>
    </submittedName>
</protein>
<comment type="caution">
    <text evidence="1">The sequence shown here is derived from an EMBL/GenBank/DDBJ whole genome shotgun (WGS) entry which is preliminary data.</text>
</comment>